<dbReference type="Proteomes" id="UP000026962">
    <property type="component" value="Chromosome 1"/>
</dbReference>
<feature type="compositionally biased region" description="Polar residues" evidence="1">
    <location>
        <begin position="426"/>
        <end position="435"/>
    </location>
</feature>
<feature type="region of interest" description="Disordered" evidence="1">
    <location>
        <begin position="317"/>
        <end position="339"/>
    </location>
</feature>
<feature type="compositionally biased region" description="Low complexity" evidence="1">
    <location>
        <begin position="410"/>
        <end position="420"/>
    </location>
</feature>
<proteinExistence type="predicted"/>
<feature type="compositionally biased region" description="Low complexity" evidence="1">
    <location>
        <begin position="320"/>
        <end position="333"/>
    </location>
</feature>
<feature type="region of interest" description="Disordered" evidence="1">
    <location>
        <begin position="59"/>
        <end position="103"/>
    </location>
</feature>
<dbReference type="InterPro" id="IPR055513">
    <property type="entry name" value="DUF7086"/>
</dbReference>
<sequence length="556" mass="60835">MEIDLNAGERYGPNALYTTISSWFVRIFSTRQGATPSSKPNRMVASIRGEWTGRDTMAATTSMIPSPSPLDPSTPAPPRHLPRCPQSPPPGASLTDSSGRPHVAILANTPGGLLHIASLCNRPCAPFLDITSASISSFPALCSVLVRPRQEGERRRKSATPDDIIPLGAGRSAGSCTTPPRELATEGHHVCGGQGHLQVLQRGGAHHVRSGGKFREVCDHVTTNIHAMDDRALEHWLSLQLPNYDTCEEATYIWPHPNRKREINRLFLFLVQMIDCCTLDQLKFFCKNTWNHHTGAKNRMLYYAYIEIAPTPPPSPSPMVAPMSPTSPSSVAAPTPPPSPSPIAVPTLLPSPTPVVVSMLPPSSTQLVVFSMQSHFILIPALPPSSPQVPQPHLSPLFTSGSNRRHRNSPPRSSLLALPSNRRHVNNPNEGQSSRGCGEEANRDEGMLLVAAPFPWVTSADQPVLHYTLESMLLKGITSVGGAKPLASATTWRRHHRETNWLFLFLGQMLGCCTLEGLKFFCKNTKNHCTGAKNRVLYYAYIEMCRQLDPQGPFNV</sequence>
<name>A0A0E0JMR1_ORYPU</name>
<accession>A0A0E0JMR1</accession>
<keyword evidence="4" id="KW-1185">Reference proteome</keyword>
<evidence type="ECO:0000256" key="1">
    <source>
        <dbReference type="SAM" id="MobiDB-lite"/>
    </source>
</evidence>
<reference evidence="3" key="1">
    <citation type="submission" date="2015-04" db="UniProtKB">
        <authorList>
            <consortium name="EnsemblPlants"/>
        </authorList>
    </citation>
    <scope>IDENTIFICATION</scope>
</reference>
<feature type="domain" description="DUF7086" evidence="2">
    <location>
        <begin position="493"/>
        <end position="548"/>
    </location>
</feature>
<evidence type="ECO:0000313" key="4">
    <source>
        <dbReference type="Proteomes" id="UP000026962"/>
    </source>
</evidence>
<protein>
    <recommendedName>
        <fullName evidence="2">DUF7086 domain-containing protein</fullName>
    </recommendedName>
</protein>
<dbReference type="EnsemblPlants" id="OPUNC01G27260.1">
    <property type="protein sequence ID" value="OPUNC01G27260.1"/>
    <property type="gene ID" value="OPUNC01G27260"/>
</dbReference>
<feature type="compositionally biased region" description="Pro residues" evidence="1">
    <location>
        <begin position="66"/>
        <end position="91"/>
    </location>
</feature>
<dbReference type="PANTHER" id="PTHR34272:SF3">
    <property type="entry name" value="OS01G0693100 PROTEIN"/>
    <property type="match status" value="1"/>
</dbReference>
<dbReference type="Gramene" id="OPUNC01G27260.1">
    <property type="protein sequence ID" value="OPUNC01G27260.1"/>
    <property type="gene ID" value="OPUNC01G27260"/>
</dbReference>
<evidence type="ECO:0000313" key="3">
    <source>
        <dbReference type="EnsemblPlants" id="OPUNC01G27260.1"/>
    </source>
</evidence>
<dbReference type="Pfam" id="PF23324">
    <property type="entry name" value="DUF7086"/>
    <property type="match status" value="2"/>
</dbReference>
<evidence type="ECO:0000259" key="2">
    <source>
        <dbReference type="Pfam" id="PF23324"/>
    </source>
</evidence>
<dbReference type="STRING" id="4537.A0A0E0JMR1"/>
<feature type="domain" description="DUF7086" evidence="2">
    <location>
        <begin position="213"/>
        <end position="308"/>
    </location>
</feature>
<dbReference type="PANTHER" id="PTHR34272">
    <property type="entry name" value="EXPRESSED PROTEIN"/>
    <property type="match status" value="1"/>
</dbReference>
<organism evidence="3">
    <name type="scientific">Oryza punctata</name>
    <name type="common">Red rice</name>
    <dbReference type="NCBI Taxonomy" id="4537"/>
    <lineage>
        <taxon>Eukaryota</taxon>
        <taxon>Viridiplantae</taxon>
        <taxon>Streptophyta</taxon>
        <taxon>Embryophyta</taxon>
        <taxon>Tracheophyta</taxon>
        <taxon>Spermatophyta</taxon>
        <taxon>Magnoliopsida</taxon>
        <taxon>Liliopsida</taxon>
        <taxon>Poales</taxon>
        <taxon>Poaceae</taxon>
        <taxon>BOP clade</taxon>
        <taxon>Oryzoideae</taxon>
        <taxon>Oryzeae</taxon>
        <taxon>Oryzinae</taxon>
        <taxon>Oryza</taxon>
    </lineage>
</organism>
<reference evidence="3" key="2">
    <citation type="submission" date="2018-05" db="EMBL/GenBank/DDBJ databases">
        <title>OpunRS2 (Oryza punctata Reference Sequence Version 2).</title>
        <authorList>
            <person name="Zhang J."/>
            <person name="Kudrna D."/>
            <person name="Lee S."/>
            <person name="Talag J."/>
            <person name="Welchert J."/>
            <person name="Wing R.A."/>
        </authorList>
    </citation>
    <scope>NUCLEOTIDE SEQUENCE [LARGE SCALE GENOMIC DNA]</scope>
</reference>
<feature type="region of interest" description="Disordered" evidence="1">
    <location>
        <begin position="151"/>
        <end position="179"/>
    </location>
</feature>
<dbReference type="HOGENOM" id="CLU_490388_0_0_1"/>
<feature type="region of interest" description="Disordered" evidence="1">
    <location>
        <begin position="388"/>
        <end position="440"/>
    </location>
</feature>
<dbReference type="AlphaFoldDB" id="A0A0E0JMR1"/>